<dbReference type="SUPFAM" id="SSF158446">
    <property type="entry name" value="IVS-encoded protein-like"/>
    <property type="match status" value="1"/>
</dbReference>
<dbReference type="Proteomes" id="UP000228906">
    <property type="component" value="Unassembled WGS sequence"/>
</dbReference>
<dbReference type="PANTHER" id="PTHR38471:SF2">
    <property type="entry name" value="FOUR HELIX BUNDLE PROTEIN"/>
    <property type="match status" value="1"/>
</dbReference>
<comment type="caution">
    <text evidence="1">The sequence shown here is derived from an EMBL/GenBank/DDBJ whole genome shotgun (WGS) entry which is preliminary data.</text>
</comment>
<sequence>MSNIKSFQDLNIWKEAHRLAIEIYKITNNFPKEEIYGLTPQLRRASVSIPSNIAEGMGRNTTKELLNFLYNARGSLSEVLYQLLLANDLKYIEESVYRNMDERYNGLGKGINVFISKLKNK</sequence>
<accession>A0A2H0UXX8</accession>
<reference evidence="2" key="1">
    <citation type="submission" date="2017-09" db="EMBL/GenBank/DDBJ databases">
        <title>Depth-based differentiation of microbial function through sediment-hosted aquifers and enrichment of novel symbionts in the deep terrestrial subsurface.</title>
        <authorList>
            <person name="Probst A.J."/>
            <person name="Ladd B."/>
            <person name="Jarett J.K."/>
            <person name="Geller-Mcgrath D.E."/>
            <person name="Sieber C.M.K."/>
            <person name="Emerson J.B."/>
            <person name="Anantharaman K."/>
            <person name="Thomas B.C."/>
            <person name="Malmstrom R."/>
            <person name="Stieglmeier M."/>
            <person name="Klingl A."/>
            <person name="Woyke T."/>
            <person name="Ryan C.M."/>
            <person name="Banfield J.F."/>
        </authorList>
    </citation>
    <scope>NUCLEOTIDE SEQUENCE [LARGE SCALE GENOMIC DNA]</scope>
</reference>
<protein>
    <submittedName>
        <fullName evidence="1">Four helix bundle protein</fullName>
    </submittedName>
</protein>
<evidence type="ECO:0000313" key="2">
    <source>
        <dbReference type="Proteomes" id="UP000228906"/>
    </source>
</evidence>
<dbReference type="CDD" id="cd16377">
    <property type="entry name" value="23S_rRNA_IVP_like"/>
    <property type="match status" value="1"/>
</dbReference>
<dbReference type="PANTHER" id="PTHR38471">
    <property type="entry name" value="FOUR HELIX BUNDLE PROTEIN"/>
    <property type="match status" value="1"/>
</dbReference>
<dbReference type="Gene3D" id="1.20.1440.60">
    <property type="entry name" value="23S rRNA-intervening sequence"/>
    <property type="match status" value="1"/>
</dbReference>
<dbReference type="InterPro" id="IPR036583">
    <property type="entry name" value="23S_rRNA_IVS_sf"/>
</dbReference>
<dbReference type="NCBIfam" id="TIGR02436">
    <property type="entry name" value="four helix bundle protein"/>
    <property type="match status" value="1"/>
</dbReference>
<name>A0A2H0UXX8_9BACT</name>
<dbReference type="Pfam" id="PF05635">
    <property type="entry name" value="23S_rRNA_IVP"/>
    <property type="match status" value="1"/>
</dbReference>
<gene>
    <name evidence="1" type="ORF">COU03_01250</name>
</gene>
<dbReference type="AlphaFoldDB" id="A0A2H0UXX8"/>
<dbReference type="InterPro" id="IPR012657">
    <property type="entry name" value="23S_rRNA-intervening_sequence"/>
</dbReference>
<evidence type="ECO:0000313" key="1">
    <source>
        <dbReference type="EMBL" id="PIR91657.1"/>
    </source>
</evidence>
<dbReference type="EMBL" id="PFAV01000021">
    <property type="protein sequence ID" value="PIR91657.1"/>
    <property type="molecule type" value="Genomic_DNA"/>
</dbReference>
<organism evidence="1 2">
    <name type="scientific">bacterium (Candidatus Gribaldobacteria) CG10_big_fil_rev_8_21_14_0_10_41_12</name>
    <dbReference type="NCBI Taxonomy" id="2014277"/>
    <lineage>
        <taxon>Bacteria</taxon>
        <taxon>Candidatus Gribaldobacteria</taxon>
    </lineage>
</organism>
<proteinExistence type="predicted"/>